<reference evidence="1 2" key="1">
    <citation type="journal article" date="2019" name="Sci. Rep.">
        <title>Orb-weaving spider Araneus ventricosus genome elucidates the spidroin gene catalogue.</title>
        <authorList>
            <person name="Kono N."/>
            <person name="Nakamura H."/>
            <person name="Ohtoshi R."/>
            <person name="Moran D.A.P."/>
            <person name="Shinohara A."/>
            <person name="Yoshida Y."/>
            <person name="Fujiwara M."/>
            <person name="Mori M."/>
            <person name="Tomita M."/>
            <person name="Arakawa K."/>
        </authorList>
    </citation>
    <scope>NUCLEOTIDE SEQUENCE [LARGE SCALE GENOMIC DNA]</scope>
</reference>
<proteinExistence type="predicted"/>
<organism evidence="1 2">
    <name type="scientific">Araneus ventricosus</name>
    <name type="common">Orbweaver spider</name>
    <name type="synonym">Epeira ventricosa</name>
    <dbReference type="NCBI Taxonomy" id="182803"/>
    <lineage>
        <taxon>Eukaryota</taxon>
        <taxon>Metazoa</taxon>
        <taxon>Ecdysozoa</taxon>
        <taxon>Arthropoda</taxon>
        <taxon>Chelicerata</taxon>
        <taxon>Arachnida</taxon>
        <taxon>Araneae</taxon>
        <taxon>Araneomorphae</taxon>
        <taxon>Entelegynae</taxon>
        <taxon>Araneoidea</taxon>
        <taxon>Araneidae</taxon>
        <taxon>Araneus</taxon>
    </lineage>
</organism>
<protein>
    <submittedName>
        <fullName evidence="1">Uncharacterized protein</fullName>
    </submittedName>
</protein>
<name>A0A4Y2WP48_ARAVE</name>
<evidence type="ECO:0000313" key="2">
    <source>
        <dbReference type="Proteomes" id="UP000499080"/>
    </source>
</evidence>
<dbReference type="Proteomes" id="UP000499080">
    <property type="component" value="Unassembled WGS sequence"/>
</dbReference>
<dbReference type="AlphaFoldDB" id="A0A4Y2WP48"/>
<keyword evidence="2" id="KW-1185">Reference proteome</keyword>
<evidence type="ECO:0000313" key="1">
    <source>
        <dbReference type="EMBL" id="GBO37717.1"/>
    </source>
</evidence>
<comment type="caution">
    <text evidence="1">The sequence shown here is derived from an EMBL/GenBank/DDBJ whole genome shotgun (WGS) entry which is preliminary data.</text>
</comment>
<accession>A0A4Y2WP48</accession>
<dbReference type="EMBL" id="BGPR01062250">
    <property type="protein sequence ID" value="GBO37717.1"/>
    <property type="molecule type" value="Genomic_DNA"/>
</dbReference>
<gene>
    <name evidence="1" type="ORF">AVEN_208057_1</name>
</gene>
<sequence length="119" mass="13810">MRDLPNTLDPATFQRLRYFYFFETFAGLAVERTSILYRPDKEGKSFNDLIVWPCVYDFAKPKTRTRQQEWIVPGSKPNPTKPAPCMWTWCTLNLNSRAKYPPAAEIRKLEEGSGDVFGL</sequence>